<name>A0A8H8QXG7_9HELO</name>
<gene>
    <name evidence="5" type="primary">BCHE</name>
    <name evidence="5" type="ORF">LHYA1_G007076</name>
</gene>
<organism evidence="5 6">
    <name type="scientific">Lachnellula hyalina</name>
    <dbReference type="NCBI Taxonomy" id="1316788"/>
    <lineage>
        <taxon>Eukaryota</taxon>
        <taxon>Fungi</taxon>
        <taxon>Dikarya</taxon>
        <taxon>Ascomycota</taxon>
        <taxon>Pezizomycotina</taxon>
        <taxon>Leotiomycetes</taxon>
        <taxon>Helotiales</taxon>
        <taxon>Lachnaceae</taxon>
        <taxon>Lachnellula</taxon>
    </lineage>
</organism>
<dbReference type="EC" id="3.1.1.-" evidence="3"/>
<comment type="caution">
    <text evidence="5">The sequence shown here is derived from an EMBL/GenBank/DDBJ whole genome shotgun (WGS) entry which is preliminary data.</text>
</comment>
<dbReference type="SUPFAM" id="SSF53474">
    <property type="entry name" value="alpha/beta-Hydrolases"/>
    <property type="match status" value="1"/>
</dbReference>
<evidence type="ECO:0000259" key="4">
    <source>
        <dbReference type="Pfam" id="PF00135"/>
    </source>
</evidence>
<dbReference type="EMBL" id="QGMH01000128">
    <property type="protein sequence ID" value="TVY24498.1"/>
    <property type="molecule type" value="Genomic_DNA"/>
</dbReference>
<feature type="non-terminal residue" evidence="5">
    <location>
        <position position="555"/>
    </location>
</feature>
<dbReference type="PANTHER" id="PTHR11559">
    <property type="entry name" value="CARBOXYLESTERASE"/>
    <property type="match status" value="1"/>
</dbReference>
<feature type="domain" description="Carboxylesterase type B" evidence="4">
    <location>
        <begin position="62"/>
        <end position="516"/>
    </location>
</feature>
<dbReference type="GeneID" id="41987274"/>
<evidence type="ECO:0000256" key="2">
    <source>
        <dbReference type="ARBA" id="ARBA00022801"/>
    </source>
</evidence>
<comment type="similarity">
    <text evidence="1 3">Belongs to the type-B carboxylesterase/lipase family.</text>
</comment>
<dbReference type="OrthoDB" id="408631at2759"/>
<evidence type="ECO:0000256" key="3">
    <source>
        <dbReference type="RuleBase" id="RU361235"/>
    </source>
</evidence>
<dbReference type="AlphaFoldDB" id="A0A8H8QXG7"/>
<evidence type="ECO:0000313" key="5">
    <source>
        <dbReference type="EMBL" id="TVY24498.1"/>
    </source>
</evidence>
<proteinExistence type="inferred from homology"/>
<accession>A0A8H8QXG7</accession>
<dbReference type="InterPro" id="IPR029058">
    <property type="entry name" value="AB_hydrolase_fold"/>
</dbReference>
<dbReference type="RefSeq" id="XP_031003286.1">
    <property type="nucleotide sequence ID" value="XM_031152008.1"/>
</dbReference>
<dbReference type="PROSITE" id="PS00122">
    <property type="entry name" value="CARBOXYLESTERASE_B_1"/>
    <property type="match status" value="1"/>
</dbReference>
<evidence type="ECO:0000256" key="1">
    <source>
        <dbReference type="ARBA" id="ARBA00005964"/>
    </source>
</evidence>
<evidence type="ECO:0000313" key="6">
    <source>
        <dbReference type="Proteomes" id="UP000431533"/>
    </source>
</evidence>
<dbReference type="InterPro" id="IPR019826">
    <property type="entry name" value="Carboxylesterase_B_AS"/>
</dbReference>
<dbReference type="PROSITE" id="PS00941">
    <property type="entry name" value="CARBOXYLESTERASE_B_2"/>
    <property type="match status" value="1"/>
</dbReference>
<dbReference type="InterPro" id="IPR002018">
    <property type="entry name" value="CarbesteraseB"/>
</dbReference>
<keyword evidence="6" id="KW-1185">Reference proteome</keyword>
<dbReference type="GO" id="GO:0016787">
    <property type="term" value="F:hydrolase activity"/>
    <property type="evidence" value="ECO:0007669"/>
    <property type="project" value="UniProtKB-KW"/>
</dbReference>
<reference evidence="5 6" key="1">
    <citation type="submission" date="2018-05" db="EMBL/GenBank/DDBJ databases">
        <title>Genome sequencing and assembly of the regulated plant pathogen Lachnellula willkommii and related sister species for the development of diagnostic species identification markers.</title>
        <authorList>
            <person name="Giroux E."/>
            <person name="Bilodeau G."/>
        </authorList>
    </citation>
    <scope>NUCLEOTIDE SEQUENCE [LARGE SCALE GENOMIC DNA]</scope>
    <source>
        <strain evidence="5 6">CBS 185.66</strain>
    </source>
</reference>
<protein>
    <recommendedName>
        <fullName evidence="3">Carboxylic ester hydrolase</fullName>
        <ecNumber evidence="3">3.1.1.-</ecNumber>
    </recommendedName>
</protein>
<sequence>SASTSASPTFSRFYPAKSIRLPISHCSVEVLWVIMRTTSLLLGLLLGLAGTSKADVNLTVDLNYAKYEGVKEEGGVSHWLGIRYAAPPIGELRFRAPRPPTTNQTLQKADTYGHVCYSSPSTSLNPALDEDCLFLDVYAPTNSSSSLPVFVWFPGGGFNSLSDPDTSASPLIEAGDFGFVVVTITYRVGPWGFLASREVKDNGDLNVGLLDQRRALHWVQRHIHLFGGDPNHVTIGGASAGAASVDLHLSAYGGRDDGLFHAAAAESQSFGAQLTVEESQYQYDALVKRVGCGNATDSLRCLRNVDIQTLTENNPNIPTPGSAGGAPNFMWSNVIDGNFTPDYTYKLFAEGKFVKVPVIFGDDTNEGTVFTPKNISDYTSMNNFLRNNFVNLNSTHLDKIDSLYTEAGQYPGAGAYWRTAANAYGEMRYNCPGINLSATFDQAGIPSYNYHWDYLTSQNGETGIGVQHTAEFGSIWQQSDHPLSVIIASYWASFIRSKDPNTYKLESAPTWETFGAGMQRVHFPNDSSPVAMENVPDDQKERCEYLSSIAVDLSQ</sequence>
<keyword evidence="2 3" id="KW-0378">Hydrolase</keyword>
<dbReference type="Gene3D" id="3.40.50.1820">
    <property type="entry name" value="alpha/beta hydrolase"/>
    <property type="match status" value="1"/>
</dbReference>
<dbReference type="Proteomes" id="UP000431533">
    <property type="component" value="Unassembled WGS sequence"/>
</dbReference>
<dbReference type="InterPro" id="IPR050309">
    <property type="entry name" value="Type-B_Carboxylest/Lipase"/>
</dbReference>
<dbReference type="InterPro" id="IPR019819">
    <property type="entry name" value="Carboxylesterase_B_CS"/>
</dbReference>
<dbReference type="Pfam" id="PF00135">
    <property type="entry name" value="COesterase"/>
    <property type="match status" value="1"/>
</dbReference>